<dbReference type="Pfam" id="PF18950">
    <property type="entry name" value="DUF5694"/>
    <property type="match status" value="1"/>
</dbReference>
<comment type="caution">
    <text evidence="2">The sequence shown here is derived from an EMBL/GenBank/DDBJ whole genome shotgun (WGS) entry which is preliminary data.</text>
</comment>
<protein>
    <submittedName>
        <fullName evidence="2">DUF5694 domain-containing protein</fullName>
    </submittedName>
</protein>
<proteinExistence type="predicted"/>
<evidence type="ECO:0000313" key="3">
    <source>
        <dbReference type="Proteomes" id="UP001595789"/>
    </source>
</evidence>
<dbReference type="InterPro" id="IPR043749">
    <property type="entry name" value="DUF5694"/>
</dbReference>
<dbReference type="EMBL" id="JBHSBW010000013">
    <property type="protein sequence ID" value="MFC4213042.1"/>
    <property type="molecule type" value="Genomic_DNA"/>
</dbReference>
<dbReference type="RefSeq" id="WP_378987718.1">
    <property type="nucleotide sequence ID" value="NZ_JBHSBW010000013.1"/>
</dbReference>
<reference evidence="3" key="1">
    <citation type="journal article" date="2019" name="Int. J. Syst. Evol. Microbiol.">
        <title>The Global Catalogue of Microorganisms (GCM) 10K type strain sequencing project: providing services to taxonomists for standard genome sequencing and annotation.</title>
        <authorList>
            <consortium name="The Broad Institute Genomics Platform"/>
            <consortium name="The Broad Institute Genome Sequencing Center for Infectious Disease"/>
            <person name="Wu L."/>
            <person name="Ma J."/>
        </authorList>
    </citation>
    <scope>NUCLEOTIDE SEQUENCE [LARGE SCALE GENOMIC DNA]</scope>
    <source>
        <strain evidence="3">CCM 8691</strain>
    </source>
</reference>
<evidence type="ECO:0000256" key="1">
    <source>
        <dbReference type="SAM" id="Phobius"/>
    </source>
</evidence>
<organism evidence="2 3">
    <name type="scientific">Pedobacter lithocola</name>
    <dbReference type="NCBI Taxonomy" id="1908239"/>
    <lineage>
        <taxon>Bacteria</taxon>
        <taxon>Pseudomonadati</taxon>
        <taxon>Bacteroidota</taxon>
        <taxon>Sphingobacteriia</taxon>
        <taxon>Sphingobacteriales</taxon>
        <taxon>Sphingobacteriaceae</taxon>
        <taxon>Pedobacter</taxon>
    </lineage>
</organism>
<dbReference type="Proteomes" id="UP001595789">
    <property type="component" value="Unassembled WGS sequence"/>
</dbReference>
<accession>A0ABV8PFE2</accession>
<keyword evidence="1" id="KW-1133">Transmembrane helix</keyword>
<evidence type="ECO:0000313" key="2">
    <source>
        <dbReference type="EMBL" id="MFC4213042.1"/>
    </source>
</evidence>
<keyword evidence="3" id="KW-1185">Reference proteome</keyword>
<gene>
    <name evidence="2" type="ORF">ACFOWA_17735</name>
</gene>
<keyword evidence="1" id="KW-0472">Membrane</keyword>
<feature type="transmembrane region" description="Helical" evidence="1">
    <location>
        <begin position="12"/>
        <end position="32"/>
    </location>
</feature>
<keyword evidence="1" id="KW-0812">Transmembrane</keyword>
<name>A0ABV8PFE2_9SPHI</name>
<sequence>MVRKKSYIKHNNLNYLYTIILIYIGAELTSTFKNRDYKIYSNIVTKQLETQAKRMLLIIGVAHIGSLKSILRDDDFITIDTKAHIKK</sequence>